<feature type="domain" description="HYR" evidence="2">
    <location>
        <begin position="32"/>
        <end position="119"/>
    </location>
</feature>
<evidence type="ECO:0000259" key="2">
    <source>
        <dbReference type="PROSITE" id="PS50825"/>
    </source>
</evidence>
<comment type="caution">
    <text evidence="4">The sequence shown here is derived from an EMBL/GenBank/DDBJ whole genome shotgun (WGS) entry which is preliminary data.</text>
</comment>
<sequence length="701" mass="71759">AAEVVLTFALIVNDGIDPSPADSVSVTVAAPLDTEPPVISDVADIAVDTDAGANTASVTLAAEVTDNSGETVLSIFSIDGTVITSPYDFAVGATTVFVDAQDSAGNEAVQQTFVVTVTDTTPPDAPVVLTLIATPDSRVDLVGTAEPGITVTITFPDGSTQSVTADAETGAFTVTSDTPQQSGTVTLVAADAAGNNSALANAGFVGDDTPPTISFGALSGTTNGTYTAAITLSEDSTDFGVADLTLGNATATLTGSGTSYIATLTPDADGTITLSVAAGTFTDTAGNGNVASNTVKAVFDGTAPTVSISGAPESLAGNKSFSVTVTFSEPVTGFAAADINATNAAVTGLSGSGASYVATLRATGAGDVRISIPANVTADAAGNGNLASNALDITDLTVERTQELIASYMQTRANELIRNQPSLIPFLSRTGQNTFDFAATRGSGNFDFATGSDYPVWIQANGSWTTDGNSRSEYVFGALGGHRAITENLLVGAMLQFDHLSEDTGVASVSGTGWMVGPYFVARSASQPLYFEGRLLYGETSNNISPFGTYEDSFDTTRMLAQLRVAGELNFSTTTLNPFLDASYTTDDQNDYVDSLGNTIPDQGIALGQIEIGADFSTMLPVSRGELELLGGVSGIWSHTSGNGFASTVTPDYEGGRARIELGVNRTMSAGQRFTAATYYDGIGADGFESYGLSLGFETQF</sequence>
<feature type="non-terminal residue" evidence="4">
    <location>
        <position position="1"/>
    </location>
</feature>
<protein>
    <submittedName>
        <fullName evidence="4">HYR domain-containing protein</fullName>
    </submittedName>
</protein>
<evidence type="ECO:0000256" key="1">
    <source>
        <dbReference type="ARBA" id="ARBA00022737"/>
    </source>
</evidence>
<dbReference type="InterPro" id="IPR041498">
    <property type="entry name" value="Big_6"/>
</dbReference>
<dbReference type="InterPro" id="IPR013783">
    <property type="entry name" value="Ig-like_fold"/>
</dbReference>
<accession>A0A327XMJ1</accession>
<dbReference type="PROSITE" id="PS50825">
    <property type="entry name" value="HYR"/>
    <property type="match status" value="1"/>
</dbReference>
<dbReference type="InterPro" id="IPR036709">
    <property type="entry name" value="Autotransporte_beta_dom_sf"/>
</dbReference>
<organism evidence="4 5">
    <name type="scientific">Salipiger aestuarii</name>
    <dbReference type="NCBI Taxonomy" id="568098"/>
    <lineage>
        <taxon>Bacteria</taxon>
        <taxon>Pseudomonadati</taxon>
        <taxon>Pseudomonadota</taxon>
        <taxon>Alphaproteobacteria</taxon>
        <taxon>Rhodobacterales</taxon>
        <taxon>Roseobacteraceae</taxon>
        <taxon>Salipiger</taxon>
    </lineage>
</organism>
<dbReference type="InterPro" id="IPR003410">
    <property type="entry name" value="HYR_dom"/>
</dbReference>
<feature type="domain" description="Autotransporter" evidence="3">
    <location>
        <begin position="449"/>
        <end position="701"/>
    </location>
</feature>
<dbReference type="Pfam" id="PF19078">
    <property type="entry name" value="Big_12"/>
    <property type="match status" value="2"/>
</dbReference>
<dbReference type="PANTHER" id="PTHR34677">
    <property type="match status" value="1"/>
</dbReference>
<dbReference type="SUPFAM" id="SSF103515">
    <property type="entry name" value="Autotransporter"/>
    <property type="match status" value="1"/>
</dbReference>
<dbReference type="PANTHER" id="PTHR34677:SF3">
    <property type="entry name" value="BACTERIAL IG-LIKE DOMAIN-CONTAINING PROTEIN"/>
    <property type="match status" value="1"/>
</dbReference>
<proteinExistence type="predicted"/>
<dbReference type="Proteomes" id="UP000249165">
    <property type="component" value="Unassembled WGS sequence"/>
</dbReference>
<dbReference type="Pfam" id="PF17936">
    <property type="entry name" value="Big_6"/>
    <property type="match status" value="1"/>
</dbReference>
<keyword evidence="5" id="KW-1185">Reference proteome</keyword>
<dbReference type="OrthoDB" id="9773411at2"/>
<dbReference type="Gene3D" id="2.40.128.130">
    <property type="entry name" value="Autotransporter beta-domain"/>
    <property type="match status" value="1"/>
</dbReference>
<dbReference type="InterPro" id="IPR044048">
    <property type="entry name" value="Big_12"/>
</dbReference>
<evidence type="ECO:0000259" key="3">
    <source>
        <dbReference type="PROSITE" id="PS51208"/>
    </source>
</evidence>
<dbReference type="Pfam" id="PF02494">
    <property type="entry name" value="HYR"/>
    <property type="match status" value="1"/>
</dbReference>
<dbReference type="PROSITE" id="PS51208">
    <property type="entry name" value="AUTOTRANSPORTER"/>
    <property type="match status" value="1"/>
</dbReference>
<dbReference type="EMBL" id="QLMG01000105">
    <property type="protein sequence ID" value="RAK07219.1"/>
    <property type="molecule type" value="Genomic_DNA"/>
</dbReference>
<evidence type="ECO:0000313" key="4">
    <source>
        <dbReference type="EMBL" id="RAK07219.1"/>
    </source>
</evidence>
<evidence type="ECO:0000313" key="5">
    <source>
        <dbReference type="Proteomes" id="UP000249165"/>
    </source>
</evidence>
<gene>
    <name evidence="4" type="ORF">ATI53_11051</name>
</gene>
<name>A0A327XMJ1_9RHOB</name>
<keyword evidence="1" id="KW-0677">Repeat</keyword>
<dbReference type="RefSeq" id="WP_146610010.1">
    <property type="nucleotide sequence ID" value="NZ_QLMG01000105.1"/>
</dbReference>
<dbReference type="AlphaFoldDB" id="A0A327XMJ1"/>
<dbReference type="Gene3D" id="2.60.40.10">
    <property type="entry name" value="Immunoglobulins"/>
    <property type="match status" value="1"/>
</dbReference>
<dbReference type="SMART" id="SM00869">
    <property type="entry name" value="Autotransporter"/>
    <property type="match status" value="1"/>
</dbReference>
<reference evidence="4 5" key="1">
    <citation type="submission" date="2018-06" db="EMBL/GenBank/DDBJ databases">
        <title>Genomic Encyclopedia of Archaeal and Bacterial Type Strains, Phase II (KMG-II): from individual species to whole genera.</title>
        <authorList>
            <person name="Goeker M."/>
        </authorList>
    </citation>
    <scope>NUCLEOTIDE SEQUENCE [LARGE SCALE GENOMIC DNA]</scope>
    <source>
        <strain evidence="4 5">DSM 22011</strain>
    </source>
</reference>
<dbReference type="InterPro" id="IPR005546">
    <property type="entry name" value="Autotransporte_beta"/>
</dbReference>